<protein>
    <submittedName>
        <fullName evidence="2">Lysophospholipase</fullName>
        <ecNumber evidence="2">3.1.1.5</ecNumber>
    </submittedName>
</protein>
<dbReference type="InterPro" id="IPR051044">
    <property type="entry name" value="MAG_DAG_Lipase"/>
</dbReference>
<dbReference type="PANTHER" id="PTHR11614">
    <property type="entry name" value="PHOSPHOLIPASE-RELATED"/>
    <property type="match status" value="1"/>
</dbReference>
<dbReference type="InterPro" id="IPR029058">
    <property type="entry name" value="AB_hydrolase_fold"/>
</dbReference>
<keyword evidence="2" id="KW-0378">Hydrolase</keyword>
<proteinExistence type="predicted"/>
<dbReference type="EC" id="3.1.1.5" evidence="2"/>
<reference evidence="2 3" key="2">
    <citation type="journal article" date="2017" name="Genome Biol. Evol.">
        <title>Trajectories and Drivers of Genome Evolution in Surface-Associated Marine Phaeobacter.</title>
        <authorList>
            <person name="Freese H.M."/>
            <person name="Sikorski J."/>
            <person name="Bunk B."/>
            <person name="Scheuner C."/>
            <person name="Meier-Kolthoff J.P."/>
            <person name="Sproer C."/>
            <person name="Gram L."/>
            <person name="Overmann J."/>
        </authorList>
    </citation>
    <scope>NUCLEOTIDE SEQUENCE [LARGE SCALE GENOMIC DNA]</scope>
    <source>
        <strain evidence="2 3">P88</strain>
    </source>
</reference>
<dbReference type="InterPro" id="IPR022742">
    <property type="entry name" value="Hydrolase_4"/>
</dbReference>
<organism evidence="2 3">
    <name type="scientific">Phaeobacter inhibens</name>
    <dbReference type="NCBI Taxonomy" id="221822"/>
    <lineage>
        <taxon>Bacteria</taxon>
        <taxon>Pseudomonadati</taxon>
        <taxon>Pseudomonadota</taxon>
        <taxon>Alphaproteobacteria</taxon>
        <taxon>Rhodobacterales</taxon>
        <taxon>Roseobacteraceae</taxon>
        <taxon>Phaeobacter</taxon>
    </lineage>
</organism>
<dbReference type="Pfam" id="PF12146">
    <property type="entry name" value="Hydrolase_4"/>
    <property type="match status" value="1"/>
</dbReference>
<dbReference type="GO" id="GO:0004622">
    <property type="term" value="F:phosphatidylcholine lysophospholipase activity"/>
    <property type="evidence" value="ECO:0007669"/>
    <property type="project" value="UniProtKB-EC"/>
</dbReference>
<evidence type="ECO:0000259" key="1">
    <source>
        <dbReference type="Pfam" id="PF12146"/>
    </source>
</evidence>
<dbReference type="Gene3D" id="3.40.50.1820">
    <property type="entry name" value="alpha/beta hydrolase"/>
    <property type="match status" value="1"/>
</dbReference>
<sequence length="315" mass="34494">MDLTPAPFFADIARGPDGGQAHWVTTSDGLRIRVGHWHPDGAEKGTLLLFPGRTEYIEKYGAAAQDLASRGYATLAVDWRGQGLADRLLPERLLGHVVAFRDFQKDVDAAVDLAERLALPKPWFVLGHSMGGAIGLRAVMEGLPVKACVFSAPMWGIQIPPALRPVARLLSAMGDRFGIGAMRTPTTTLAPYVQACPFEGNSLTNDAEMYRLMQDQLIAKPDLSLGGPTVRWLGESLRECADLAQLPSPALPCITFLGTQEQIVNTAAIHDRMARWPGGELDLVEDAQHEVMMEGAETRRTIFDKMTRLFDQYAD</sequence>
<dbReference type="EMBL" id="CP010725">
    <property type="protein sequence ID" value="AUQ98190.1"/>
    <property type="molecule type" value="Genomic_DNA"/>
</dbReference>
<dbReference type="AlphaFoldDB" id="A0A2I7K6R8"/>
<accession>A0A2I7K6R8</accession>
<dbReference type="Proteomes" id="UP000236447">
    <property type="component" value="Chromosome"/>
</dbReference>
<feature type="domain" description="Serine aminopeptidase S33" evidence="1">
    <location>
        <begin position="43"/>
        <end position="294"/>
    </location>
</feature>
<reference evidence="2 3" key="1">
    <citation type="journal article" date="2017" name="Front. Microbiol.">
        <title>Phaeobacter piscinae sp. nov., a species of the Roseobacter group and potential aquaculture probiont.</title>
        <authorList>
            <person name="Sonnenschein E.C."/>
            <person name="Phippen C.B.W."/>
            <person name="Nielsen K.F."/>
            <person name="Mateiu R.V."/>
            <person name="Melchiorsen J."/>
            <person name="Gram L."/>
            <person name="Overmann J."/>
            <person name="Freese H.M."/>
        </authorList>
    </citation>
    <scope>NUCLEOTIDE SEQUENCE [LARGE SCALE GENOMIC DNA]</scope>
    <source>
        <strain evidence="2 3">P88</strain>
    </source>
</reference>
<dbReference type="SUPFAM" id="SSF53474">
    <property type="entry name" value="alpha/beta-Hydrolases"/>
    <property type="match status" value="1"/>
</dbReference>
<gene>
    <name evidence="2" type="ORF">PhaeoP88_00794</name>
</gene>
<name>A0A2I7K6R8_9RHOB</name>
<evidence type="ECO:0000313" key="3">
    <source>
        <dbReference type="Proteomes" id="UP000236447"/>
    </source>
</evidence>
<evidence type="ECO:0000313" key="2">
    <source>
        <dbReference type="EMBL" id="AUQ98190.1"/>
    </source>
</evidence>